<evidence type="ECO:0000313" key="2">
    <source>
        <dbReference type="EMBL" id="MDC3988270.1"/>
    </source>
</evidence>
<organism evidence="2 3">
    <name type="scientific">Polyangium jinanense</name>
    <dbReference type="NCBI Taxonomy" id="2829994"/>
    <lineage>
        <taxon>Bacteria</taxon>
        <taxon>Pseudomonadati</taxon>
        <taxon>Myxococcota</taxon>
        <taxon>Polyangia</taxon>
        <taxon>Polyangiales</taxon>
        <taxon>Polyangiaceae</taxon>
        <taxon>Polyangium</taxon>
    </lineage>
</organism>
<keyword evidence="3" id="KW-1185">Reference proteome</keyword>
<evidence type="ECO:0000256" key="1">
    <source>
        <dbReference type="SAM" id="MobiDB-lite"/>
    </source>
</evidence>
<protein>
    <submittedName>
        <fullName evidence="2">Uncharacterized protein</fullName>
    </submittedName>
</protein>
<gene>
    <name evidence="2" type="ORF">KEG57_47820</name>
</gene>
<name>A0A9X3XF41_9BACT</name>
<dbReference type="RefSeq" id="WP_272459767.1">
    <property type="nucleotide sequence ID" value="NZ_JAGTJJ010000069.1"/>
</dbReference>
<sequence length="253" mass="27994">MSLPELAAFEAARAQGFSEAAIVTAQGLDRNKLRAALAQWKITLAGDTALRATYEVELAQAEDRLTRRVPPLDENLEAWVAFLAVYAAHPAPFVLLRDLGLALPDLSRLGRLWARRLDAAPALRDRAARLTAETPPRALPAIRPAEPVLVPPKLARSEPPARASATPPRAEPEPRLPPPLLTLEQHASLTVELAMAPDKRPEILARYRLTPEQTFELDRHYERLVQTDASKHAAWHAAYRAYHAWLVSTGPRP</sequence>
<accession>A0A9X3XF41</accession>
<feature type="region of interest" description="Disordered" evidence="1">
    <location>
        <begin position="149"/>
        <end position="178"/>
    </location>
</feature>
<dbReference type="Proteomes" id="UP001151081">
    <property type="component" value="Unassembled WGS sequence"/>
</dbReference>
<reference evidence="2 3" key="1">
    <citation type="submission" date="2021-04" db="EMBL/GenBank/DDBJ databases">
        <title>Genome analysis of Polyangium sp.</title>
        <authorList>
            <person name="Li Y."/>
            <person name="Wang J."/>
        </authorList>
    </citation>
    <scope>NUCLEOTIDE SEQUENCE [LARGE SCALE GENOMIC DNA]</scope>
    <source>
        <strain evidence="2 3">SDU14</strain>
    </source>
</reference>
<proteinExistence type="predicted"/>
<comment type="caution">
    <text evidence="2">The sequence shown here is derived from an EMBL/GenBank/DDBJ whole genome shotgun (WGS) entry which is preliminary data.</text>
</comment>
<feature type="compositionally biased region" description="Low complexity" evidence="1">
    <location>
        <begin position="157"/>
        <end position="168"/>
    </location>
</feature>
<dbReference type="AlphaFoldDB" id="A0A9X3XF41"/>
<evidence type="ECO:0000313" key="3">
    <source>
        <dbReference type="Proteomes" id="UP001151081"/>
    </source>
</evidence>
<dbReference type="EMBL" id="JAGTJJ010000069">
    <property type="protein sequence ID" value="MDC3988270.1"/>
    <property type="molecule type" value="Genomic_DNA"/>
</dbReference>